<gene>
    <name evidence="10" type="ORF">FWK35_00028258</name>
</gene>
<feature type="transmembrane region" description="Helical" evidence="9">
    <location>
        <begin position="12"/>
        <end position="33"/>
    </location>
</feature>
<dbReference type="InterPro" id="IPR051617">
    <property type="entry name" value="UNC-93-like_regulator"/>
</dbReference>
<keyword evidence="3 9" id="KW-0812">Transmembrane</keyword>
<evidence type="ECO:0000256" key="5">
    <source>
        <dbReference type="ARBA" id="ARBA00023136"/>
    </source>
</evidence>
<proteinExistence type="inferred from homology"/>
<evidence type="ECO:0000256" key="1">
    <source>
        <dbReference type="ARBA" id="ARBA00004141"/>
    </source>
</evidence>
<evidence type="ECO:0000256" key="2">
    <source>
        <dbReference type="ARBA" id="ARBA00009172"/>
    </source>
</evidence>
<evidence type="ECO:0000313" key="11">
    <source>
        <dbReference type="Proteomes" id="UP000478052"/>
    </source>
</evidence>
<feature type="transmembrane region" description="Helical" evidence="9">
    <location>
        <begin position="290"/>
        <end position="312"/>
    </location>
</feature>
<dbReference type="OrthoDB" id="196103at2759"/>
<reference evidence="10 11" key="1">
    <citation type="submission" date="2019-08" db="EMBL/GenBank/DDBJ databases">
        <title>Whole genome of Aphis craccivora.</title>
        <authorList>
            <person name="Voronova N.V."/>
            <person name="Shulinski R.S."/>
            <person name="Bandarenka Y.V."/>
            <person name="Zhorov D.G."/>
            <person name="Warner D."/>
        </authorList>
    </citation>
    <scope>NUCLEOTIDE SEQUENCE [LARGE SCALE GENOMIC DNA]</scope>
    <source>
        <strain evidence="10">180601</strain>
        <tissue evidence="10">Whole Body</tissue>
    </source>
</reference>
<feature type="transmembrane region" description="Helical" evidence="9">
    <location>
        <begin position="374"/>
        <end position="398"/>
    </location>
</feature>
<feature type="transmembrane region" description="Helical" evidence="9">
    <location>
        <begin position="141"/>
        <end position="162"/>
    </location>
</feature>
<keyword evidence="4 9" id="KW-1133">Transmembrane helix</keyword>
<evidence type="ECO:0000256" key="8">
    <source>
        <dbReference type="ARBA" id="ARBA00041910"/>
    </source>
</evidence>
<accession>A0A6G0Y8T4</accession>
<dbReference type="PANTHER" id="PTHR23294">
    <property type="entry name" value="ET TRANSLATION PRODUCT-RELATED"/>
    <property type="match status" value="1"/>
</dbReference>
<dbReference type="GO" id="GO:0016020">
    <property type="term" value="C:membrane"/>
    <property type="evidence" value="ECO:0007669"/>
    <property type="project" value="UniProtKB-SubCell"/>
</dbReference>
<comment type="similarity">
    <text evidence="2">Belongs to the unc-93 family.</text>
</comment>
<keyword evidence="11" id="KW-1185">Reference proteome</keyword>
<evidence type="ECO:0000313" key="10">
    <source>
        <dbReference type="EMBL" id="KAF0751398.1"/>
    </source>
</evidence>
<organism evidence="10 11">
    <name type="scientific">Aphis craccivora</name>
    <name type="common">Cowpea aphid</name>
    <dbReference type="NCBI Taxonomy" id="307492"/>
    <lineage>
        <taxon>Eukaryota</taxon>
        <taxon>Metazoa</taxon>
        <taxon>Ecdysozoa</taxon>
        <taxon>Arthropoda</taxon>
        <taxon>Hexapoda</taxon>
        <taxon>Insecta</taxon>
        <taxon>Pterygota</taxon>
        <taxon>Neoptera</taxon>
        <taxon>Paraneoptera</taxon>
        <taxon>Hemiptera</taxon>
        <taxon>Sternorrhyncha</taxon>
        <taxon>Aphidomorpha</taxon>
        <taxon>Aphidoidea</taxon>
        <taxon>Aphididae</taxon>
        <taxon>Aphidini</taxon>
        <taxon>Aphis</taxon>
        <taxon>Aphis</taxon>
    </lineage>
</organism>
<dbReference type="Proteomes" id="UP000478052">
    <property type="component" value="Unassembled WGS sequence"/>
</dbReference>
<dbReference type="Gene3D" id="1.20.1250.20">
    <property type="entry name" value="MFS general substrate transporter like domains"/>
    <property type="match status" value="1"/>
</dbReference>
<sequence length="447" mass="49372">DSVSTMDRRLMNISILGLGFMFVFTSFLTVSNIEKTVLKSIEKEDPSFTGDGYTSLCIIYGVFALCNWLAPTIIGMIGSRKSIYLGSICYVAFLMPFLWPSNILLYTMSVLLGFGASMIWTGQGTYLTMNSDLSTISRNSGIFWAMSKISICIGNVFVILVLRNKTELNESTRMLVFTVLAVICGFGTLILMVLRPSVDAEGIENEVNFRKPNSMIPKKELKDSMRLLMTKDMFLLSTLFLFTGSYFNLDSYSLFCCNTVPIPITPTTKNGVYSSCIAFTKSMSTNTKQLLGYTGILVGVGEVTGLDARGLLCSILGKKSPRSDSKFSGLSRSTVIIISFLINIVAYGLIFVNLPNDSPFGDSYTKSFIKPNQYLAVFCGFLLGLGDSGFTTQIYNIIGVKYSDNSASATSLFMFMQVKNILDPALAPHSRKSRESITVFHQTQTWE</sequence>
<keyword evidence="5 9" id="KW-0472">Membrane</keyword>
<evidence type="ECO:0000256" key="7">
    <source>
        <dbReference type="ARBA" id="ARBA00040302"/>
    </source>
</evidence>
<dbReference type="SUPFAM" id="SSF103473">
    <property type="entry name" value="MFS general substrate transporter"/>
    <property type="match status" value="1"/>
</dbReference>
<dbReference type="AlphaFoldDB" id="A0A6G0Y8T4"/>
<dbReference type="InterPro" id="IPR010291">
    <property type="entry name" value="Ion_channel_UNC-93"/>
</dbReference>
<feature type="transmembrane region" description="Helical" evidence="9">
    <location>
        <begin position="105"/>
        <end position="129"/>
    </location>
</feature>
<dbReference type="InterPro" id="IPR036259">
    <property type="entry name" value="MFS_trans_sf"/>
</dbReference>
<feature type="transmembrane region" description="Helical" evidence="9">
    <location>
        <begin position="228"/>
        <end position="247"/>
    </location>
</feature>
<comment type="subcellular location">
    <subcellularLocation>
        <location evidence="1">Membrane</location>
        <topology evidence="1">Multi-pass membrane protein</topology>
    </subcellularLocation>
</comment>
<evidence type="ECO:0000256" key="9">
    <source>
        <dbReference type="SAM" id="Phobius"/>
    </source>
</evidence>
<comment type="caution">
    <text evidence="10">The sequence shown here is derived from an EMBL/GenBank/DDBJ whole genome shotgun (WGS) entry which is preliminary data.</text>
</comment>
<feature type="non-terminal residue" evidence="10">
    <location>
        <position position="1"/>
    </location>
</feature>
<evidence type="ECO:0000256" key="6">
    <source>
        <dbReference type="ARBA" id="ARBA00023180"/>
    </source>
</evidence>
<keyword evidence="6" id="KW-0325">Glycoprotein</keyword>
<evidence type="ECO:0000256" key="4">
    <source>
        <dbReference type="ARBA" id="ARBA00022989"/>
    </source>
</evidence>
<dbReference type="PANTHER" id="PTHR23294:SF0">
    <property type="entry name" value="UNC93-LIKE PROTEIN MFSD11"/>
    <property type="match status" value="1"/>
</dbReference>
<dbReference type="EMBL" id="VUJU01005378">
    <property type="protein sequence ID" value="KAF0751398.1"/>
    <property type="molecule type" value="Genomic_DNA"/>
</dbReference>
<feature type="non-terminal residue" evidence="10">
    <location>
        <position position="447"/>
    </location>
</feature>
<protein>
    <recommendedName>
        <fullName evidence="7">UNC93-like protein MFSD11</fullName>
    </recommendedName>
    <alternativeName>
        <fullName evidence="8">Major facilitator superfamily domain-containing protein 11</fullName>
    </alternativeName>
</protein>
<feature type="transmembrane region" description="Helical" evidence="9">
    <location>
        <begin position="174"/>
        <end position="194"/>
    </location>
</feature>
<feature type="transmembrane region" description="Helical" evidence="9">
    <location>
        <begin position="53"/>
        <end position="70"/>
    </location>
</feature>
<evidence type="ECO:0000256" key="3">
    <source>
        <dbReference type="ARBA" id="ARBA00022692"/>
    </source>
</evidence>
<dbReference type="Pfam" id="PF05978">
    <property type="entry name" value="UNC-93"/>
    <property type="match status" value="2"/>
</dbReference>
<feature type="transmembrane region" description="Helical" evidence="9">
    <location>
        <begin position="333"/>
        <end position="354"/>
    </location>
</feature>
<name>A0A6G0Y8T4_APHCR</name>